<dbReference type="KEGG" id="vg:24608155"/>
<reference evidence="4 5" key="1">
    <citation type="submission" date="2014-07" db="EMBL/GenBank/DDBJ databases">
        <title>Complete Genome of Bacillus megaterium Myophage Moonbeam.</title>
        <authorList>
            <person name="Cadungog J.N."/>
            <person name="Khatemi B.E."/>
            <person name="Hernandez A.C."/>
            <person name="Everett G.F.K."/>
        </authorList>
    </citation>
    <scope>NUCLEOTIDE SEQUENCE [LARGE SCALE GENOMIC DNA]</scope>
</reference>
<name>A0A0A0RVA0_9CAUD</name>
<dbReference type="InterPro" id="IPR049067">
    <property type="entry name" value="MreB-like_C"/>
</dbReference>
<dbReference type="Proteomes" id="UP000030207">
    <property type="component" value="Segment"/>
</dbReference>
<evidence type="ECO:0000259" key="3">
    <source>
        <dbReference type="Pfam" id="PF21522"/>
    </source>
</evidence>
<dbReference type="Gene3D" id="3.30.420.40">
    <property type="match status" value="2"/>
</dbReference>
<dbReference type="Pfam" id="PF21522">
    <property type="entry name" value="MreB-like_C"/>
    <property type="match status" value="1"/>
</dbReference>
<dbReference type="GeneID" id="24608155"/>
<evidence type="ECO:0000313" key="5">
    <source>
        <dbReference type="Proteomes" id="UP000030207"/>
    </source>
</evidence>
<dbReference type="EMBL" id="KM236246">
    <property type="protein sequence ID" value="AIW03578.1"/>
    <property type="molecule type" value="Genomic_DNA"/>
</dbReference>
<dbReference type="RefSeq" id="YP_009151743.1">
    <property type="nucleotide sequence ID" value="NC_027374.1"/>
</dbReference>
<dbReference type="InterPro" id="IPR040607">
    <property type="entry name" value="ALP_N"/>
</dbReference>
<protein>
    <submittedName>
        <fullName evidence="4">Plasmid segregation protein</fullName>
    </submittedName>
</protein>
<dbReference type="OrthoDB" id="3507at10239"/>
<dbReference type="InterPro" id="IPR043129">
    <property type="entry name" value="ATPase_NBD"/>
</dbReference>
<organism evidence="4 5">
    <name type="scientific">Bacillus phage Moonbeam</name>
    <dbReference type="NCBI Taxonomy" id="1540091"/>
    <lineage>
        <taxon>Viruses</taxon>
        <taxon>Duplodnaviria</taxon>
        <taxon>Heunggongvirae</taxon>
        <taxon>Uroviricota</taxon>
        <taxon>Caudoviricetes</taxon>
        <taxon>Herelleviridae</taxon>
        <taxon>Bastillevirinae</taxon>
        <taxon>Moonbeamvirus</taxon>
        <taxon>Moonbeamvirus moonbeam</taxon>
    </lineage>
</organism>
<dbReference type="Pfam" id="PF17989">
    <property type="entry name" value="ALP_N"/>
    <property type="match status" value="1"/>
</dbReference>
<gene>
    <name evidence="4" type="ORF">CPT_Moonbeam180</name>
</gene>
<feature type="region of interest" description="Disordered" evidence="1">
    <location>
        <begin position="1"/>
        <end position="24"/>
    </location>
</feature>
<feature type="domain" description="Actin-like protein N-terminal" evidence="2">
    <location>
        <begin position="11"/>
        <end position="166"/>
    </location>
</feature>
<evidence type="ECO:0000313" key="4">
    <source>
        <dbReference type="EMBL" id="AIW03578.1"/>
    </source>
</evidence>
<proteinExistence type="predicted"/>
<feature type="domain" description="Actin homologue MreB-like C-terminal" evidence="3">
    <location>
        <begin position="191"/>
        <end position="307"/>
    </location>
</feature>
<evidence type="ECO:0000259" key="2">
    <source>
        <dbReference type="Pfam" id="PF17989"/>
    </source>
</evidence>
<sequence>MKKEDTLTTYALDDGYGDTKFDSKGEPEHIPSFVTSFRPKPKEDFGKDNKLKYVAIEIEGQRYVVGDYATKLDPDIRWNAADHKHNTDNFDVLLKTSLGLMCSGNKEVINMLMMNLPLNFDTPERRFDLIQRVVRTHDFRISTDGVHFFDKVVNIENLDIKKQPFGSLCDIILDHNGDMIDMEVAKGFNVLVDIGSRTLNILTVDALEEQESLSLQDNQGMFKSYIQIGRFLEQEFKATIPNGKLPSIIKNREIRGRDISPIVDRVFRDHADSIISTLHTILLDSWAFVDNIVFTGGGAEVLQPYLRDALDKVNVKFLGRYSNVSGLRKYGVRKSKKPARGAR</sequence>
<dbReference type="SUPFAM" id="SSF53067">
    <property type="entry name" value="Actin-like ATPase domain"/>
    <property type="match status" value="2"/>
</dbReference>
<keyword evidence="5" id="KW-1185">Reference proteome</keyword>
<accession>A0A0A0RVA0</accession>
<evidence type="ECO:0000256" key="1">
    <source>
        <dbReference type="SAM" id="MobiDB-lite"/>
    </source>
</evidence>